<organism evidence="1">
    <name type="scientific">uncultured marine virus</name>
    <dbReference type="NCBI Taxonomy" id="186617"/>
    <lineage>
        <taxon>Viruses</taxon>
        <taxon>environmental samples</taxon>
    </lineage>
</organism>
<dbReference type="EMBL" id="KR029609">
    <property type="protein sequence ID" value="AKH48775.1"/>
    <property type="molecule type" value="Genomic_DNA"/>
</dbReference>
<reference evidence="1" key="1">
    <citation type="journal article" date="2015" name="Front. Microbiol.">
        <title>Combining genomic sequencing methods to explore viral diversity and reveal potential virus-host interactions.</title>
        <authorList>
            <person name="Chow C.E."/>
            <person name="Winget D.M."/>
            <person name="White R.A.III."/>
            <person name="Hallam S.J."/>
            <person name="Suttle C.A."/>
        </authorList>
    </citation>
    <scope>NUCLEOTIDE SEQUENCE</scope>
    <source>
        <strain evidence="1">Oxic3_3</strain>
    </source>
</reference>
<sequence>MYNISYSNPMKKSNSLRYSWLFSLQVVADKTSEVSSHFCVSVSGSIVPDDVCPSIHLYKTSV</sequence>
<proteinExistence type="predicted"/>
<name>A0A0F7LA14_9VIRU</name>
<reference evidence="1" key="2">
    <citation type="submission" date="2015-03" db="EMBL/GenBank/DDBJ databases">
        <authorList>
            <person name="Chow C.-E.T."/>
            <person name="Winget D.M."/>
            <person name="White R.A.III."/>
            <person name="Hallam S.J."/>
            <person name="Suttle C.A."/>
        </authorList>
    </citation>
    <scope>NUCLEOTIDE SEQUENCE</scope>
    <source>
        <strain evidence="1">Oxic3_3</strain>
    </source>
</reference>
<accession>A0A0F7LA14</accession>
<evidence type="ECO:0000313" key="1">
    <source>
        <dbReference type="EMBL" id="AKH48775.1"/>
    </source>
</evidence>
<protein>
    <submittedName>
        <fullName evidence="1">Uncharacterized protein</fullName>
    </submittedName>
</protein>